<evidence type="ECO:0000313" key="2">
    <source>
        <dbReference type="Proteomes" id="UP000314294"/>
    </source>
</evidence>
<organism evidence="1 2">
    <name type="scientific">Liparis tanakae</name>
    <name type="common">Tanaka's snailfish</name>
    <dbReference type="NCBI Taxonomy" id="230148"/>
    <lineage>
        <taxon>Eukaryota</taxon>
        <taxon>Metazoa</taxon>
        <taxon>Chordata</taxon>
        <taxon>Craniata</taxon>
        <taxon>Vertebrata</taxon>
        <taxon>Euteleostomi</taxon>
        <taxon>Actinopterygii</taxon>
        <taxon>Neopterygii</taxon>
        <taxon>Teleostei</taxon>
        <taxon>Neoteleostei</taxon>
        <taxon>Acanthomorphata</taxon>
        <taxon>Eupercaria</taxon>
        <taxon>Perciformes</taxon>
        <taxon>Cottioidei</taxon>
        <taxon>Cottales</taxon>
        <taxon>Liparidae</taxon>
        <taxon>Liparis</taxon>
    </lineage>
</organism>
<gene>
    <name evidence="1" type="ORF">EYF80_049321</name>
</gene>
<dbReference type="EMBL" id="SRLO01001182">
    <property type="protein sequence ID" value="TNN40522.1"/>
    <property type="molecule type" value="Genomic_DNA"/>
</dbReference>
<protein>
    <submittedName>
        <fullName evidence="1">Uncharacterized protein</fullName>
    </submittedName>
</protein>
<keyword evidence="2" id="KW-1185">Reference proteome</keyword>
<accession>A0A4Z2FJQ4</accession>
<evidence type="ECO:0000313" key="1">
    <source>
        <dbReference type="EMBL" id="TNN40522.1"/>
    </source>
</evidence>
<dbReference type="AlphaFoldDB" id="A0A4Z2FJQ4"/>
<sequence length="61" mass="6824">MLFVCSLPTTVYSRGSGSHFKRTRLPPRATEEVSAEFYILLSACGGEQDVDFKDLEHLTIC</sequence>
<name>A0A4Z2FJQ4_9TELE</name>
<proteinExistence type="predicted"/>
<reference evidence="1 2" key="1">
    <citation type="submission" date="2019-03" db="EMBL/GenBank/DDBJ databases">
        <title>First draft genome of Liparis tanakae, snailfish: a comprehensive survey of snailfish specific genes.</title>
        <authorList>
            <person name="Kim W."/>
            <person name="Song I."/>
            <person name="Jeong J.-H."/>
            <person name="Kim D."/>
            <person name="Kim S."/>
            <person name="Ryu S."/>
            <person name="Song J.Y."/>
            <person name="Lee S.K."/>
        </authorList>
    </citation>
    <scope>NUCLEOTIDE SEQUENCE [LARGE SCALE GENOMIC DNA]</scope>
    <source>
        <tissue evidence="1">Muscle</tissue>
    </source>
</reference>
<dbReference type="Proteomes" id="UP000314294">
    <property type="component" value="Unassembled WGS sequence"/>
</dbReference>
<comment type="caution">
    <text evidence="1">The sequence shown here is derived from an EMBL/GenBank/DDBJ whole genome shotgun (WGS) entry which is preliminary data.</text>
</comment>